<reference evidence="2 3" key="1">
    <citation type="submission" date="2021-09" db="EMBL/GenBank/DDBJ databases">
        <title>Genomic insights and catalytic innovation underlie evolution of tropane alkaloids biosynthesis.</title>
        <authorList>
            <person name="Wang Y.-J."/>
            <person name="Tian T."/>
            <person name="Huang J.-P."/>
            <person name="Huang S.-X."/>
        </authorList>
    </citation>
    <scope>NUCLEOTIDE SEQUENCE [LARGE SCALE GENOMIC DNA]</scope>
    <source>
        <strain evidence="2">KIB-2018</strain>
        <tissue evidence="2">Leaf</tissue>
    </source>
</reference>
<proteinExistence type="predicted"/>
<feature type="region of interest" description="Disordered" evidence="1">
    <location>
        <begin position="85"/>
        <end position="118"/>
    </location>
</feature>
<dbReference type="EMBL" id="JAIWQS010000004">
    <property type="protein sequence ID" value="KAJ8768815.1"/>
    <property type="molecule type" value="Genomic_DNA"/>
</dbReference>
<sequence>MASHVSMTNTSTDQDYHGGSSVTVPFIWESQPGTPKVKFHHDNSLPPLTPPPSYFCNSPKGTTSRKQSKPNNLLVTIFSKRTARTASLQVSPTSLSSSSSSYSSSRLSPPWSPSFSKSSSIATKYGERYGTLSPRKSSDARMVEDEEHKCSKSPVSVLCFGIRRGANARSLCVYD</sequence>
<dbReference type="Proteomes" id="UP001159364">
    <property type="component" value="Linkage Group LG04"/>
</dbReference>
<dbReference type="PANTHER" id="PTHR33257:SF46">
    <property type="entry name" value="OVATE FAMILY PROTEIN"/>
    <property type="match status" value="1"/>
</dbReference>
<protein>
    <submittedName>
        <fullName evidence="2">Uncharacterized protein</fullName>
    </submittedName>
</protein>
<feature type="compositionally biased region" description="Low complexity" evidence="1">
    <location>
        <begin position="87"/>
        <end position="118"/>
    </location>
</feature>
<organism evidence="2 3">
    <name type="scientific">Erythroxylum novogranatense</name>
    <dbReference type="NCBI Taxonomy" id="1862640"/>
    <lineage>
        <taxon>Eukaryota</taxon>
        <taxon>Viridiplantae</taxon>
        <taxon>Streptophyta</taxon>
        <taxon>Embryophyta</taxon>
        <taxon>Tracheophyta</taxon>
        <taxon>Spermatophyta</taxon>
        <taxon>Magnoliopsida</taxon>
        <taxon>eudicotyledons</taxon>
        <taxon>Gunneridae</taxon>
        <taxon>Pentapetalae</taxon>
        <taxon>rosids</taxon>
        <taxon>fabids</taxon>
        <taxon>Malpighiales</taxon>
        <taxon>Erythroxylaceae</taxon>
        <taxon>Erythroxylum</taxon>
    </lineage>
</organism>
<keyword evidence="3" id="KW-1185">Reference proteome</keyword>
<accession>A0AAV8TRD5</accession>
<feature type="region of interest" description="Disordered" evidence="1">
    <location>
        <begin position="50"/>
        <end position="73"/>
    </location>
</feature>
<evidence type="ECO:0000256" key="1">
    <source>
        <dbReference type="SAM" id="MobiDB-lite"/>
    </source>
</evidence>
<dbReference type="AlphaFoldDB" id="A0AAV8TRD5"/>
<gene>
    <name evidence="2" type="ORF">K2173_023719</name>
</gene>
<name>A0AAV8TRD5_9ROSI</name>
<evidence type="ECO:0000313" key="3">
    <source>
        <dbReference type="Proteomes" id="UP001159364"/>
    </source>
</evidence>
<evidence type="ECO:0000313" key="2">
    <source>
        <dbReference type="EMBL" id="KAJ8768815.1"/>
    </source>
</evidence>
<feature type="compositionally biased region" description="Polar residues" evidence="1">
    <location>
        <begin position="55"/>
        <end position="73"/>
    </location>
</feature>
<comment type="caution">
    <text evidence="2">The sequence shown here is derived from an EMBL/GenBank/DDBJ whole genome shotgun (WGS) entry which is preliminary data.</text>
</comment>
<dbReference type="PANTHER" id="PTHR33257">
    <property type="entry name" value="OS05G0165500 PROTEIN"/>
    <property type="match status" value="1"/>
</dbReference>